<dbReference type="OrthoDB" id="201614at2759"/>
<gene>
    <name evidence="2" type="ORF">Esi_0140_0021</name>
</gene>
<dbReference type="Proteomes" id="UP000002630">
    <property type="component" value="Linkage Group LG22"/>
</dbReference>
<dbReference type="InParanoid" id="D7FK32"/>
<keyword evidence="3" id="KW-1185">Reference proteome</keyword>
<accession>D7FK32</accession>
<evidence type="ECO:0000313" key="2">
    <source>
        <dbReference type="EMBL" id="CBJ29242.1"/>
    </source>
</evidence>
<dbReference type="OMA" id="QRTSHIL"/>
<dbReference type="EMBL" id="FN648001">
    <property type="protein sequence ID" value="CBJ29242.1"/>
    <property type="molecule type" value="Genomic_DNA"/>
</dbReference>
<dbReference type="Pfam" id="PF04577">
    <property type="entry name" value="Glyco_transf_61"/>
    <property type="match status" value="1"/>
</dbReference>
<protein>
    <recommendedName>
        <fullName evidence="1">Glycosyltransferase 61 catalytic domain-containing protein</fullName>
    </recommendedName>
</protein>
<reference evidence="2 3" key="1">
    <citation type="journal article" date="2010" name="Nature">
        <title>The Ectocarpus genome and the independent evolution of multicellularity in brown algae.</title>
        <authorList>
            <person name="Cock J.M."/>
            <person name="Sterck L."/>
            <person name="Rouze P."/>
            <person name="Scornet D."/>
            <person name="Allen A.E."/>
            <person name="Amoutzias G."/>
            <person name="Anthouard V."/>
            <person name="Artiguenave F."/>
            <person name="Aury J.M."/>
            <person name="Badger J.H."/>
            <person name="Beszteri B."/>
            <person name="Billiau K."/>
            <person name="Bonnet E."/>
            <person name="Bothwell J.H."/>
            <person name="Bowler C."/>
            <person name="Boyen C."/>
            <person name="Brownlee C."/>
            <person name="Carrano C.J."/>
            <person name="Charrier B."/>
            <person name="Cho G.Y."/>
            <person name="Coelho S.M."/>
            <person name="Collen J."/>
            <person name="Corre E."/>
            <person name="Da Silva C."/>
            <person name="Delage L."/>
            <person name="Delaroque N."/>
            <person name="Dittami S.M."/>
            <person name="Doulbeau S."/>
            <person name="Elias M."/>
            <person name="Farnham G."/>
            <person name="Gachon C.M."/>
            <person name="Gschloessl B."/>
            <person name="Heesch S."/>
            <person name="Jabbari K."/>
            <person name="Jubin C."/>
            <person name="Kawai H."/>
            <person name="Kimura K."/>
            <person name="Kloareg B."/>
            <person name="Kupper F.C."/>
            <person name="Lang D."/>
            <person name="Le Bail A."/>
            <person name="Leblanc C."/>
            <person name="Lerouge P."/>
            <person name="Lohr M."/>
            <person name="Lopez P.J."/>
            <person name="Martens C."/>
            <person name="Maumus F."/>
            <person name="Michel G."/>
            <person name="Miranda-Saavedra D."/>
            <person name="Morales J."/>
            <person name="Moreau H."/>
            <person name="Motomura T."/>
            <person name="Nagasato C."/>
            <person name="Napoli C.A."/>
            <person name="Nelson D.R."/>
            <person name="Nyvall-Collen P."/>
            <person name="Peters A.F."/>
            <person name="Pommier C."/>
            <person name="Potin P."/>
            <person name="Poulain J."/>
            <person name="Quesneville H."/>
            <person name="Read B."/>
            <person name="Rensing S.A."/>
            <person name="Ritter A."/>
            <person name="Rousvoal S."/>
            <person name="Samanta M."/>
            <person name="Samson G."/>
            <person name="Schroeder D.C."/>
            <person name="Segurens B."/>
            <person name="Strittmatter M."/>
            <person name="Tonon T."/>
            <person name="Tregear J.W."/>
            <person name="Valentin K."/>
            <person name="von Dassow P."/>
            <person name="Yamagishi T."/>
            <person name="Van de Peer Y."/>
            <person name="Wincker P."/>
        </authorList>
    </citation>
    <scope>NUCLEOTIDE SEQUENCE [LARGE SCALE GENOMIC DNA]</scope>
    <source>
        <strain evidence="3">Ec32 / CCAP1310/4</strain>
    </source>
</reference>
<dbReference type="AlphaFoldDB" id="D7FK32"/>
<proteinExistence type="predicted"/>
<evidence type="ECO:0000313" key="3">
    <source>
        <dbReference type="Proteomes" id="UP000002630"/>
    </source>
</evidence>
<dbReference type="InterPro" id="IPR049625">
    <property type="entry name" value="Glyco_transf_61_cat"/>
</dbReference>
<dbReference type="eggNOG" id="ENOG502S8GN">
    <property type="taxonomic scope" value="Eukaryota"/>
</dbReference>
<dbReference type="EMBL" id="FN649747">
    <property type="protein sequence ID" value="CBJ29242.1"/>
    <property type="molecule type" value="Genomic_DNA"/>
</dbReference>
<evidence type="ECO:0000259" key="1">
    <source>
        <dbReference type="Pfam" id="PF04577"/>
    </source>
</evidence>
<dbReference type="GO" id="GO:0016757">
    <property type="term" value="F:glycosyltransferase activity"/>
    <property type="evidence" value="ECO:0007669"/>
    <property type="project" value="InterPro"/>
</dbReference>
<organism evidence="2 3">
    <name type="scientific">Ectocarpus siliculosus</name>
    <name type="common">Brown alga</name>
    <name type="synonym">Conferva siliculosa</name>
    <dbReference type="NCBI Taxonomy" id="2880"/>
    <lineage>
        <taxon>Eukaryota</taxon>
        <taxon>Sar</taxon>
        <taxon>Stramenopiles</taxon>
        <taxon>Ochrophyta</taxon>
        <taxon>PX clade</taxon>
        <taxon>Phaeophyceae</taxon>
        <taxon>Ectocarpales</taxon>
        <taxon>Ectocarpaceae</taxon>
        <taxon>Ectocarpus</taxon>
    </lineage>
</organism>
<name>D7FK32_ECTSI</name>
<feature type="domain" description="Glycosyltransferase 61 catalytic" evidence="1">
    <location>
        <begin position="164"/>
        <end position="347"/>
    </location>
</feature>
<sequence length="412" mass="46392">MSRIKGAVVVRRPDLAKAPAMLGPVNTLDFVKAFQSYFAIFRSSLFPTRQMIEEHYLVEVDKDWLFFQAVANGDSEVARFLSTYHATVEVPKPASDGYENIPTLVGMADVFINKLGYVWNEKDYIVPKSCKSHLFGPRASSILPTSAERHEKVVVIAQYWGDEYYHFLVEALPRITLMLDVLVENLDIKVAVHAPKLGSESHTTFIYELLALLGIDSERVIFIQTEIHADLAILPSSIPCGRPDTQMVNMLRSVLLKAMYPRTQGIPPEVPRPVIVLVVRESRRWLKNNDQVRDALKQDFPDHDIVEFWGNGPIIRQMRLFATASVIVAPHGAGLSNMVVSPLHTPVLEIGSPDCSACYLHLALKVISERRCGKHCPTFHKLGGPRVVQLPPSRLYRWLELGPRYMQSADNT</sequence>